<dbReference type="PANTHER" id="PTHR46566:SF2">
    <property type="entry name" value="ATP-DEPENDENT 6-PHOSPHOFRUCTOKINASE ISOZYME 2"/>
    <property type="match status" value="1"/>
</dbReference>
<dbReference type="Proteomes" id="UP000323824">
    <property type="component" value="Chromosome"/>
</dbReference>
<dbReference type="PIRSF" id="PIRSF000535">
    <property type="entry name" value="1PFK/6PFK/LacC"/>
    <property type="match status" value="1"/>
</dbReference>
<feature type="domain" description="Carbohydrate kinase PfkB" evidence="7">
    <location>
        <begin position="14"/>
        <end position="298"/>
    </location>
</feature>
<evidence type="ECO:0000313" key="8">
    <source>
        <dbReference type="EMBL" id="QEN03655.1"/>
    </source>
</evidence>
<dbReference type="OrthoDB" id="9801219at2"/>
<evidence type="ECO:0000256" key="6">
    <source>
        <dbReference type="PIRNR" id="PIRNR000535"/>
    </source>
</evidence>
<keyword evidence="9" id="KW-1185">Reference proteome</keyword>
<dbReference type="RefSeq" id="WP_149566913.1">
    <property type="nucleotide sequence ID" value="NZ_CP035807.1"/>
</dbReference>
<dbReference type="EMBL" id="CP035807">
    <property type="protein sequence ID" value="QEN03655.1"/>
    <property type="molecule type" value="Genomic_DNA"/>
</dbReference>
<reference evidence="8 9" key="1">
    <citation type="submission" date="2019-02" db="EMBL/GenBank/DDBJ databases">
        <authorList>
            <person name="Fomenkov A."/>
            <person name="Dubinina G."/>
            <person name="Grabovich M."/>
            <person name="Vincze T."/>
            <person name="Roberts R.J."/>
        </authorList>
    </citation>
    <scope>NUCLEOTIDE SEQUENCE [LARGE SCALE GENOMIC DNA]</scope>
    <source>
        <strain evidence="8 9">P</strain>
    </source>
</reference>
<protein>
    <submittedName>
        <fullName evidence="8">1-phosphofructokinase family hexose kinase</fullName>
    </submittedName>
</protein>
<proteinExistence type="inferred from homology"/>
<dbReference type="GO" id="GO:0005524">
    <property type="term" value="F:ATP binding"/>
    <property type="evidence" value="ECO:0007669"/>
    <property type="project" value="UniProtKB-KW"/>
</dbReference>
<dbReference type="PANTHER" id="PTHR46566">
    <property type="entry name" value="1-PHOSPHOFRUCTOKINASE-RELATED"/>
    <property type="match status" value="1"/>
</dbReference>
<gene>
    <name evidence="8" type="ORF">EW093_02710</name>
</gene>
<keyword evidence="2 6" id="KW-0808">Transferase</keyword>
<sequence length="315" mass="34981">MKKRVLTVTLNPAVDFTIEVPNFKIDSINKATHSRRDPGGKGINVSTALSDGGFITSATGFIGKENRDIFTSHFRKKSIIDNFIYVDGLTREGIKVTDTENEITTDINFNGIDLKQKDIDNFIIKYKKIIKGFDFVILSGSLPRSLPYDFYTLLAKIARENRVFVALDSSKEALLSSINSGFINLIKPNINELTEIYPEIQKATNREKTVDLLAKKLLQKVEIVALSLGEDGSKLYTRDRIYIANAPKVKVKTTVGAGDTFLAGFIFGLINTCTIKDALKTGVSWATSKITKYGPGLSKTNPPQLFCEKILIEEK</sequence>
<dbReference type="InterPro" id="IPR029056">
    <property type="entry name" value="Ribokinase-like"/>
</dbReference>
<dbReference type="InterPro" id="IPR011611">
    <property type="entry name" value="PfkB_dom"/>
</dbReference>
<evidence type="ECO:0000256" key="1">
    <source>
        <dbReference type="ARBA" id="ARBA00010688"/>
    </source>
</evidence>
<evidence type="ECO:0000256" key="3">
    <source>
        <dbReference type="ARBA" id="ARBA00022741"/>
    </source>
</evidence>
<evidence type="ECO:0000313" key="9">
    <source>
        <dbReference type="Proteomes" id="UP000323824"/>
    </source>
</evidence>
<keyword evidence="3" id="KW-0547">Nucleotide-binding</keyword>
<evidence type="ECO:0000256" key="5">
    <source>
        <dbReference type="ARBA" id="ARBA00022840"/>
    </source>
</evidence>
<dbReference type="NCBIfam" id="TIGR03168">
    <property type="entry name" value="1-PFK"/>
    <property type="match status" value="1"/>
</dbReference>
<dbReference type="KEGG" id="sper:EW093_02710"/>
<dbReference type="SUPFAM" id="SSF53613">
    <property type="entry name" value="Ribokinase-like"/>
    <property type="match status" value="1"/>
</dbReference>
<comment type="similarity">
    <text evidence="1">Belongs to the carbohydrate kinase PfkB family.</text>
</comment>
<reference evidence="8 9" key="2">
    <citation type="submission" date="2019-09" db="EMBL/GenBank/DDBJ databases">
        <title>Complete Genome Sequence and Methylome Analysis of free living Spirochaetas.</title>
        <authorList>
            <person name="Leshcheva N."/>
            <person name="Mikheeva N."/>
        </authorList>
    </citation>
    <scope>NUCLEOTIDE SEQUENCE [LARGE SCALE GENOMIC DNA]</scope>
    <source>
        <strain evidence="8 9">P</strain>
    </source>
</reference>
<evidence type="ECO:0000256" key="4">
    <source>
        <dbReference type="ARBA" id="ARBA00022777"/>
    </source>
</evidence>
<evidence type="ECO:0000259" key="7">
    <source>
        <dbReference type="Pfam" id="PF00294"/>
    </source>
</evidence>
<dbReference type="GO" id="GO:0008443">
    <property type="term" value="F:phosphofructokinase activity"/>
    <property type="evidence" value="ECO:0007669"/>
    <property type="project" value="UniProtKB-ARBA"/>
</dbReference>
<dbReference type="FunFam" id="3.40.1190.20:FF:000001">
    <property type="entry name" value="Phosphofructokinase"/>
    <property type="match status" value="1"/>
</dbReference>
<dbReference type="GO" id="GO:0016052">
    <property type="term" value="P:carbohydrate catabolic process"/>
    <property type="evidence" value="ECO:0007669"/>
    <property type="project" value="UniProtKB-ARBA"/>
</dbReference>
<dbReference type="AlphaFoldDB" id="A0A5C1Q6N8"/>
<accession>A0A5C1Q6N8</accession>
<dbReference type="Gene3D" id="3.40.1190.20">
    <property type="match status" value="1"/>
</dbReference>
<dbReference type="GO" id="GO:0044281">
    <property type="term" value="P:small molecule metabolic process"/>
    <property type="evidence" value="ECO:0007669"/>
    <property type="project" value="UniProtKB-ARBA"/>
</dbReference>
<dbReference type="CDD" id="cd01164">
    <property type="entry name" value="FruK_PfkB_like"/>
    <property type="match status" value="1"/>
</dbReference>
<organism evidence="8 9">
    <name type="scientific">Thiospirochaeta perfilievii</name>
    <dbReference type="NCBI Taxonomy" id="252967"/>
    <lineage>
        <taxon>Bacteria</taxon>
        <taxon>Pseudomonadati</taxon>
        <taxon>Spirochaetota</taxon>
        <taxon>Spirochaetia</taxon>
        <taxon>Spirochaetales</taxon>
        <taxon>Spirochaetaceae</taxon>
        <taxon>Thiospirochaeta</taxon>
    </lineage>
</organism>
<name>A0A5C1Q6N8_9SPIO</name>
<evidence type="ECO:0000256" key="2">
    <source>
        <dbReference type="ARBA" id="ARBA00022679"/>
    </source>
</evidence>
<dbReference type="Pfam" id="PF00294">
    <property type="entry name" value="PfkB"/>
    <property type="match status" value="1"/>
</dbReference>
<keyword evidence="4 8" id="KW-0418">Kinase</keyword>
<dbReference type="InterPro" id="IPR017583">
    <property type="entry name" value="Tagatose/fructose_Pkinase"/>
</dbReference>
<keyword evidence="5" id="KW-0067">ATP-binding</keyword>
<dbReference type="GO" id="GO:0005829">
    <property type="term" value="C:cytosol"/>
    <property type="evidence" value="ECO:0007669"/>
    <property type="project" value="TreeGrafter"/>
</dbReference>